<gene>
    <name evidence="1" type="ORF">WN55_10567</name>
</gene>
<dbReference type="OrthoDB" id="5823363at2759"/>
<dbReference type="EMBL" id="KQ434809">
    <property type="protein sequence ID" value="KZC06656.1"/>
    <property type="molecule type" value="Genomic_DNA"/>
</dbReference>
<evidence type="ECO:0008006" key="3">
    <source>
        <dbReference type="Google" id="ProtNLM"/>
    </source>
</evidence>
<dbReference type="AlphaFoldDB" id="A0A154P413"/>
<protein>
    <recommendedName>
        <fullName evidence="3">Mos1 transposase HTH domain-containing protein</fullName>
    </recommendedName>
</protein>
<evidence type="ECO:0000313" key="1">
    <source>
        <dbReference type="EMBL" id="KZC06656.1"/>
    </source>
</evidence>
<organism evidence="1 2">
    <name type="scientific">Dufourea novaeangliae</name>
    <name type="common">Sweat bee</name>
    <dbReference type="NCBI Taxonomy" id="178035"/>
    <lineage>
        <taxon>Eukaryota</taxon>
        <taxon>Metazoa</taxon>
        <taxon>Ecdysozoa</taxon>
        <taxon>Arthropoda</taxon>
        <taxon>Hexapoda</taxon>
        <taxon>Insecta</taxon>
        <taxon>Pterygota</taxon>
        <taxon>Neoptera</taxon>
        <taxon>Endopterygota</taxon>
        <taxon>Hymenoptera</taxon>
        <taxon>Apocrita</taxon>
        <taxon>Aculeata</taxon>
        <taxon>Apoidea</taxon>
        <taxon>Anthophila</taxon>
        <taxon>Halictidae</taxon>
        <taxon>Rophitinae</taxon>
        <taxon>Dufourea</taxon>
    </lineage>
</organism>
<keyword evidence="2" id="KW-1185">Reference proteome</keyword>
<reference evidence="1 2" key="1">
    <citation type="submission" date="2015-07" db="EMBL/GenBank/DDBJ databases">
        <title>The genome of Dufourea novaeangliae.</title>
        <authorList>
            <person name="Pan H."/>
            <person name="Kapheim K."/>
        </authorList>
    </citation>
    <scope>NUCLEOTIDE SEQUENCE [LARGE SCALE GENOMIC DNA]</scope>
    <source>
        <strain evidence="1">0120121106</strain>
        <tissue evidence="1">Whole body</tissue>
    </source>
</reference>
<sequence length="76" mass="8883">MVKEARISAMNLYKKGHKAKVISKLLKMLPRIMYDAIKRYKETGGCEDRQGRGRKATIITSDNLNKIRRRIYRNSV</sequence>
<name>A0A154P413_DUFNO</name>
<proteinExistence type="predicted"/>
<dbReference type="Proteomes" id="UP000076502">
    <property type="component" value="Unassembled WGS sequence"/>
</dbReference>
<accession>A0A154P413</accession>
<evidence type="ECO:0000313" key="2">
    <source>
        <dbReference type="Proteomes" id="UP000076502"/>
    </source>
</evidence>